<dbReference type="PANTHER" id="PTHR43433">
    <property type="entry name" value="HYDROLASE, ALPHA/BETA FOLD FAMILY PROTEIN"/>
    <property type="match status" value="1"/>
</dbReference>
<dbReference type="GO" id="GO:0047570">
    <property type="term" value="F:3-oxoadipate enol-lactonase activity"/>
    <property type="evidence" value="ECO:0007669"/>
    <property type="project" value="UniProtKB-EC"/>
</dbReference>
<comment type="caution">
    <text evidence="3">The sequence shown here is derived from an EMBL/GenBank/DDBJ whole genome shotgun (WGS) entry which is preliminary data.</text>
</comment>
<evidence type="ECO:0000256" key="1">
    <source>
        <dbReference type="SAM" id="MobiDB-lite"/>
    </source>
</evidence>
<dbReference type="Proteomes" id="UP000466794">
    <property type="component" value="Unassembled WGS sequence"/>
</dbReference>
<gene>
    <name evidence="3" type="primary">pcaD</name>
    <name evidence="3" type="ORF">GPX89_25835</name>
</gene>
<evidence type="ECO:0000259" key="2">
    <source>
        <dbReference type="Pfam" id="PF00561"/>
    </source>
</evidence>
<evidence type="ECO:0000313" key="4">
    <source>
        <dbReference type="Proteomes" id="UP000466794"/>
    </source>
</evidence>
<protein>
    <submittedName>
        <fullName evidence="3">3-oxoadipate enol-lactonase</fullName>
        <ecNumber evidence="3">3.1.1.24</ecNumber>
    </submittedName>
</protein>
<accession>A0A7K1V2I9</accession>
<dbReference type="InterPro" id="IPR018030">
    <property type="entry name" value="Fimbrial_membr_usher_CS"/>
</dbReference>
<dbReference type="PANTHER" id="PTHR43433:SF5">
    <property type="entry name" value="AB HYDROLASE-1 DOMAIN-CONTAINING PROTEIN"/>
    <property type="match status" value="1"/>
</dbReference>
<dbReference type="EMBL" id="WRPP01000005">
    <property type="protein sequence ID" value="MVU80659.1"/>
    <property type="molecule type" value="Genomic_DNA"/>
</dbReference>
<dbReference type="PRINTS" id="PR00111">
    <property type="entry name" value="ABHYDROLASE"/>
</dbReference>
<feature type="domain" description="AB hydrolase-1" evidence="2">
    <location>
        <begin position="78"/>
        <end position="299"/>
    </location>
</feature>
<keyword evidence="4" id="KW-1185">Reference proteome</keyword>
<dbReference type="InterPro" id="IPR026968">
    <property type="entry name" value="PcaD/CatD"/>
</dbReference>
<feature type="compositionally biased region" description="Basic and acidic residues" evidence="1">
    <location>
        <begin position="20"/>
        <end position="34"/>
    </location>
</feature>
<proteinExistence type="predicted"/>
<dbReference type="InterPro" id="IPR050471">
    <property type="entry name" value="AB_hydrolase"/>
</dbReference>
<dbReference type="Gene3D" id="3.40.50.1820">
    <property type="entry name" value="alpha/beta hydrolase"/>
    <property type="match status" value="1"/>
</dbReference>
<name>A0A7K1V2I9_9NOCA</name>
<dbReference type="InterPro" id="IPR029058">
    <property type="entry name" value="AB_hydrolase_fold"/>
</dbReference>
<dbReference type="SUPFAM" id="SSF53474">
    <property type="entry name" value="alpha/beta-Hydrolases"/>
    <property type="match status" value="1"/>
</dbReference>
<dbReference type="NCBIfam" id="TIGR02427">
    <property type="entry name" value="protocat_pcaD"/>
    <property type="match status" value="1"/>
</dbReference>
<dbReference type="EC" id="3.1.1.24" evidence="3"/>
<dbReference type="GO" id="GO:0042952">
    <property type="term" value="P:beta-ketoadipate pathway"/>
    <property type="evidence" value="ECO:0007669"/>
    <property type="project" value="InterPro"/>
</dbReference>
<feature type="compositionally biased region" description="Basic residues" evidence="1">
    <location>
        <begin position="1"/>
        <end position="16"/>
    </location>
</feature>
<evidence type="ECO:0000313" key="3">
    <source>
        <dbReference type="EMBL" id="MVU80659.1"/>
    </source>
</evidence>
<sequence length="316" mass="34136">MLPRRTRRGRRARRYPGGRSADREVPLPGPDRRTAHPRPVYGLGRRVRRASFGDVERPVAVSIPVNYTIDGPDDGDPVLLSGSIGSDLRMWEPQLAALTAAGYRVVRYDHRGHGGSPVPPGPYTLADLAADALALLDRLDIRRAHWVGLSLGGMAGMWVGEHAQHRLRTLTLCCTSAALPPNAWAERARLVRAEGMRPVAESSLRRWFTPRWLADQPERARFFADMIASQSGEGYASCCAAIETMDIAAALPRITAPTLVIAGAEDPASPPDHGRSIAEAVTGARLEIVSPGAHLASVEASDTVDALILAHLKENP</sequence>
<dbReference type="InterPro" id="IPR000073">
    <property type="entry name" value="AB_hydrolase_1"/>
</dbReference>
<keyword evidence="3" id="KW-0378">Hydrolase</keyword>
<dbReference type="PROSITE" id="PS01151">
    <property type="entry name" value="FIMBRIAL_USHER"/>
    <property type="match status" value="1"/>
</dbReference>
<feature type="region of interest" description="Disordered" evidence="1">
    <location>
        <begin position="1"/>
        <end position="39"/>
    </location>
</feature>
<reference evidence="3 4" key="1">
    <citation type="submission" date="2019-12" db="EMBL/GenBank/DDBJ databases">
        <title>Nocardia sp. nov. ET3-3 isolated from soil.</title>
        <authorList>
            <person name="Kanchanasin P."/>
            <person name="Tanasupawat S."/>
            <person name="Yuki M."/>
            <person name="Kudo T."/>
        </authorList>
    </citation>
    <scope>NUCLEOTIDE SEQUENCE [LARGE SCALE GENOMIC DNA]</scope>
    <source>
        <strain evidence="3 4">ET3-3</strain>
    </source>
</reference>
<dbReference type="AlphaFoldDB" id="A0A7K1V2I9"/>
<dbReference type="Pfam" id="PF00561">
    <property type="entry name" value="Abhydrolase_1"/>
    <property type="match status" value="1"/>
</dbReference>
<organism evidence="3 4">
    <name type="scientific">Nocardia terrae</name>
    <dbReference type="NCBI Taxonomy" id="2675851"/>
    <lineage>
        <taxon>Bacteria</taxon>
        <taxon>Bacillati</taxon>
        <taxon>Actinomycetota</taxon>
        <taxon>Actinomycetes</taxon>
        <taxon>Mycobacteriales</taxon>
        <taxon>Nocardiaceae</taxon>
        <taxon>Nocardia</taxon>
    </lineage>
</organism>